<dbReference type="OrthoDB" id="4788898at2759"/>
<keyword evidence="2" id="KW-1185">Reference proteome</keyword>
<sequence length="73" mass="8429">MPPSQPVVFRSYIPWCYSNSGPVKKELDKRLGAHRYSLTTKGGQFVVDGPRKLGQTEIQEIHERVQVHYHPPR</sequence>
<protein>
    <submittedName>
        <fullName evidence="1">Uncharacterized protein</fullName>
    </submittedName>
</protein>
<dbReference type="Proteomes" id="UP000711996">
    <property type="component" value="Unassembled WGS sequence"/>
</dbReference>
<comment type="caution">
    <text evidence="1">The sequence shown here is derived from an EMBL/GenBank/DDBJ whole genome shotgun (WGS) entry which is preliminary data.</text>
</comment>
<proteinExistence type="predicted"/>
<dbReference type="AlphaFoldDB" id="A0A9P5ELZ6"/>
<gene>
    <name evidence="1" type="ORF">CGCSCA2_v010053</name>
</gene>
<reference evidence="1" key="1">
    <citation type="submission" date="2019-06" db="EMBL/GenBank/DDBJ databases">
        <authorList>
            <person name="Gan P."/>
            <person name="Shirasu K."/>
        </authorList>
    </citation>
    <scope>NUCLEOTIDE SEQUENCE [LARGE SCALE GENOMIC DNA]</scope>
    <source>
        <strain evidence="1">CAD2</strain>
    </source>
</reference>
<dbReference type="EMBL" id="QPMT01000036">
    <property type="protein sequence ID" value="KAF4853242.1"/>
    <property type="molecule type" value="Genomic_DNA"/>
</dbReference>
<evidence type="ECO:0000313" key="2">
    <source>
        <dbReference type="Proteomes" id="UP000711996"/>
    </source>
</evidence>
<evidence type="ECO:0000313" key="1">
    <source>
        <dbReference type="EMBL" id="KAF4853242.1"/>
    </source>
</evidence>
<accession>A0A9P5ELZ6</accession>
<name>A0A9P5ELZ6_COLSI</name>
<organism evidence="1 2">
    <name type="scientific">Colletotrichum siamense</name>
    <name type="common">Anthracnose fungus</name>
    <dbReference type="NCBI Taxonomy" id="690259"/>
    <lineage>
        <taxon>Eukaryota</taxon>
        <taxon>Fungi</taxon>
        <taxon>Dikarya</taxon>
        <taxon>Ascomycota</taxon>
        <taxon>Pezizomycotina</taxon>
        <taxon>Sordariomycetes</taxon>
        <taxon>Hypocreomycetidae</taxon>
        <taxon>Glomerellales</taxon>
        <taxon>Glomerellaceae</taxon>
        <taxon>Colletotrichum</taxon>
        <taxon>Colletotrichum gloeosporioides species complex</taxon>
    </lineage>
</organism>